<evidence type="ECO:0000256" key="1">
    <source>
        <dbReference type="SAM" id="MobiDB-lite"/>
    </source>
</evidence>
<reference evidence="2 3" key="1">
    <citation type="submission" date="2023-08" db="EMBL/GenBank/DDBJ databases">
        <title>Black Yeasts Isolated from many extreme environments.</title>
        <authorList>
            <person name="Coleine C."/>
            <person name="Stajich J.E."/>
            <person name="Selbmann L."/>
        </authorList>
    </citation>
    <scope>NUCLEOTIDE SEQUENCE [LARGE SCALE GENOMIC DNA]</scope>
    <source>
        <strain evidence="2 3">CCFEE 5935</strain>
    </source>
</reference>
<evidence type="ECO:0008006" key="4">
    <source>
        <dbReference type="Google" id="ProtNLM"/>
    </source>
</evidence>
<dbReference type="EMBL" id="JAVRRT010000004">
    <property type="protein sequence ID" value="KAK5172664.1"/>
    <property type="molecule type" value="Genomic_DNA"/>
</dbReference>
<feature type="region of interest" description="Disordered" evidence="1">
    <location>
        <begin position="206"/>
        <end position="235"/>
    </location>
</feature>
<feature type="region of interest" description="Disordered" evidence="1">
    <location>
        <begin position="265"/>
        <end position="520"/>
    </location>
</feature>
<feature type="region of interest" description="Disordered" evidence="1">
    <location>
        <begin position="560"/>
        <end position="582"/>
    </location>
</feature>
<evidence type="ECO:0000313" key="3">
    <source>
        <dbReference type="Proteomes" id="UP001337655"/>
    </source>
</evidence>
<name>A0AAV9PFM1_9PEZI</name>
<dbReference type="InterPro" id="IPR034586">
    <property type="entry name" value="Bfa1/Byr4"/>
</dbReference>
<dbReference type="PANTHER" id="PTHR35140">
    <property type="entry name" value="MITOTIC CHECK POINT PROTEIN BFA1"/>
    <property type="match status" value="1"/>
</dbReference>
<protein>
    <recommendedName>
        <fullName evidence="4">Cytokinesis regulator</fullName>
    </recommendedName>
</protein>
<keyword evidence="3" id="KW-1185">Reference proteome</keyword>
<accession>A0AAV9PFM1</accession>
<comment type="caution">
    <text evidence="2">The sequence shown here is derived from an EMBL/GenBank/DDBJ whole genome shotgun (WGS) entry which is preliminary data.</text>
</comment>
<feature type="compositionally biased region" description="Basic and acidic residues" evidence="1">
    <location>
        <begin position="284"/>
        <end position="293"/>
    </location>
</feature>
<dbReference type="Proteomes" id="UP001337655">
    <property type="component" value="Unassembled WGS sequence"/>
</dbReference>
<gene>
    <name evidence="2" type="ORF">LTR77_002784</name>
</gene>
<feature type="region of interest" description="Disordered" evidence="1">
    <location>
        <begin position="91"/>
        <end position="191"/>
    </location>
</feature>
<sequence length="799" mass="87157">MEVDDDWSKDFEDGAGFSTSTFAGNASVGTAHTSISSRLSVHSESIAGGDDDWNLVIDAADESKAIQSAKHAGIPLPSNVPTSALLGGTIKRLGKKKSRQRLNDDWENDLDMSDGAPLKLKPRAQNPPPVTPGEEHDDFDELEGSLGIRFAGTKRDTRMRSSSASAMSPSLGSVTAESEQDDFGGLELPEGPMDFEARLKKRHAADAELSDLSQPSPAIDQEPTMNVHKKSKHAAEENDDYINDFDLPMGDAFELRKRTVNKNIQVKSKKPAIPAQRPATTVNFHDKPTDKPTHTRSHIPRPVSGSRPGASRLEPVFESGASQNASARRQPTTTSAQLLKSKRSAPLLRTQPSAPQMYRGPGGSNNQNQPPTGHRAMPYHMRRESDPRRAGAQSPEPRPHSRLSNVVAPDTPSRGSRERQDLAPAALAREAAAKRTVTKPARRRNYGDGNELEIFDDLPTSTTKESKYVKQPIARGPPKQGLRQVPSRADIRDPVKRNITPGPPRTPASPTKGFHDAPMNTPSYLRDTAASRIARETRLGNNNPRPRSEGPLQPLTTNWKAQVAARSPHTSPSAQRQKTKRTAPQLIKGIGAHVAKTEKDMIYNPMTMRWEGNENTLQHFDMPPPLETPTPTGREQTSYMDRHHAPSASPPRPALIAPMSTTNGVQVNGGMVFDPRQMKWLKLKEGRDMSGPLSPSITDGEEEDAFAGIADLKDDFSPAPGGGAAGMASPVSMAAAPGAGEIHEEFDLGPKFIETQQAEEAIWRKRCAAWFVDGEPRPDDGRWRWAIRDLAAGDEMGRF</sequence>
<feature type="compositionally biased region" description="Polar residues" evidence="1">
    <location>
        <begin position="320"/>
        <end position="338"/>
    </location>
</feature>
<dbReference type="GO" id="GO:1990334">
    <property type="term" value="C:Bfa1-Bub2 complex"/>
    <property type="evidence" value="ECO:0007669"/>
    <property type="project" value="InterPro"/>
</dbReference>
<dbReference type="GO" id="GO:0005096">
    <property type="term" value="F:GTPase activator activity"/>
    <property type="evidence" value="ECO:0007669"/>
    <property type="project" value="InterPro"/>
</dbReference>
<dbReference type="AlphaFoldDB" id="A0AAV9PFM1"/>
<dbReference type="GeneID" id="89924131"/>
<dbReference type="GO" id="GO:0044732">
    <property type="term" value="C:mitotic spindle pole body"/>
    <property type="evidence" value="ECO:0007669"/>
    <property type="project" value="TreeGrafter"/>
</dbReference>
<dbReference type="GO" id="GO:0031578">
    <property type="term" value="P:mitotic spindle orientation checkpoint signaling"/>
    <property type="evidence" value="ECO:0007669"/>
    <property type="project" value="TreeGrafter"/>
</dbReference>
<dbReference type="PANTHER" id="PTHR35140:SF1">
    <property type="entry name" value="MITOTIC CHECK POINT PROTEIN BFA1"/>
    <property type="match status" value="1"/>
</dbReference>
<dbReference type="RefSeq" id="XP_064661382.1">
    <property type="nucleotide sequence ID" value="XM_064800043.1"/>
</dbReference>
<proteinExistence type="predicted"/>
<feature type="region of interest" description="Disordered" evidence="1">
    <location>
        <begin position="621"/>
        <end position="653"/>
    </location>
</feature>
<feature type="compositionally biased region" description="Polar residues" evidence="1">
    <location>
        <begin position="629"/>
        <end position="639"/>
    </location>
</feature>
<evidence type="ECO:0000313" key="2">
    <source>
        <dbReference type="EMBL" id="KAK5172664.1"/>
    </source>
</evidence>
<organism evidence="2 3">
    <name type="scientific">Saxophila tyrrhenica</name>
    <dbReference type="NCBI Taxonomy" id="1690608"/>
    <lineage>
        <taxon>Eukaryota</taxon>
        <taxon>Fungi</taxon>
        <taxon>Dikarya</taxon>
        <taxon>Ascomycota</taxon>
        <taxon>Pezizomycotina</taxon>
        <taxon>Dothideomycetes</taxon>
        <taxon>Dothideomycetidae</taxon>
        <taxon>Mycosphaerellales</taxon>
        <taxon>Extremaceae</taxon>
        <taxon>Saxophila</taxon>
    </lineage>
</organism>